<dbReference type="AlphaFoldDB" id="A0A2H1WJZ6"/>
<evidence type="ECO:0000313" key="1">
    <source>
        <dbReference type="EMBL" id="SOQ53222.1"/>
    </source>
</evidence>
<reference evidence="1" key="1">
    <citation type="submission" date="2016-07" db="EMBL/GenBank/DDBJ databases">
        <authorList>
            <person name="Bretaudeau A."/>
        </authorList>
    </citation>
    <scope>NUCLEOTIDE SEQUENCE</scope>
    <source>
        <strain evidence="1">Rice</strain>
        <tissue evidence="1">Whole body</tissue>
    </source>
</reference>
<sequence length="274" mass="30499">MYSRVVLKNLVDWFPVNSFDIFISRCVSRMRPAENAEGGIEAMLLIWQAEIIKLLKVKLTFTQIEENGLECQVTESFNLEAVGDRASAHTRRGRVKHSTWDSTEPRDVKDVTALTKWLPHDPWRSYQLLASSYVMINIRDCTVGTLAEQQAAVQRVVGSIPERSNSLCDPQIVVSGMGVMCMWNCMFVNAPTTQEKILMFGIIKFIATGLEVLTGVGTTRLLTGESALYNLYRVDEQVLQLQGLDQVAVPDQGAVGNSNVLDLLVDVVDEALTC</sequence>
<accession>A0A2H1WJZ6</accession>
<organism evidence="1">
    <name type="scientific">Spodoptera frugiperda</name>
    <name type="common">Fall armyworm</name>
    <dbReference type="NCBI Taxonomy" id="7108"/>
    <lineage>
        <taxon>Eukaryota</taxon>
        <taxon>Metazoa</taxon>
        <taxon>Ecdysozoa</taxon>
        <taxon>Arthropoda</taxon>
        <taxon>Hexapoda</taxon>
        <taxon>Insecta</taxon>
        <taxon>Pterygota</taxon>
        <taxon>Neoptera</taxon>
        <taxon>Endopterygota</taxon>
        <taxon>Lepidoptera</taxon>
        <taxon>Glossata</taxon>
        <taxon>Ditrysia</taxon>
        <taxon>Noctuoidea</taxon>
        <taxon>Noctuidae</taxon>
        <taxon>Amphipyrinae</taxon>
        <taxon>Spodoptera</taxon>
    </lineage>
</organism>
<proteinExistence type="predicted"/>
<dbReference type="EMBL" id="ODYU01009071">
    <property type="protein sequence ID" value="SOQ53222.1"/>
    <property type="molecule type" value="Genomic_DNA"/>
</dbReference>
<gene>
    <name evidence="1" type="ORF">SFRICE_023415</name>
</gene>
<name>A0A2H1WJZ6_SPOFR</name>
<protein>
    <submittedName>
        <fullName evidence="1">SFRICE_023415</fullName>
    </submittedName>
</protein>